<feature type="transmembrane region" description="Helical" evidence="10">
    <location>
        <begin position="365"/>
        <end position="386"/>
    </location>
</feature>
<comment type="subcellular location">
    <subcellularLocation>
        <location evidence="1">Cell membrane</location>
        <topology evidence="1">Multi-pass membrane protein</topology>
    </subcellularLocation>
</comment>
<evidence type="ECO:0000313" key="12">
    <source>
        <dbReference type="Proteomes" id="UP000500826"/>
    </source>
</evidence>
<dbReference type="Pfam" id="PF03023">
    <property type="entry name" value="MurJ"/>
    <property type="match status" value="1"/>
</dbReference>
<feature type="transmembrane region" description="Helical" evidence="10">
    <location>
        <begin position="118"/>
        <end position="141"/>
    </location>
</feature>
<feature type="transmembrane region" description="Helical" evidence="10">
    <location>
        <begin position="79"/>
        <end position="98"/>
    </location>
</feature>
<feature type="transmembrane region" description="Helical" evidence="10">
    <location>
        <begin position="212"/>
        <end position="232"/>
    </location>
</feature>
<dbReference type="Proteomes" id="UP000500826">
    <property type="component" value="Chromosome"/>
</dbReference>
<name>A0ABX6P673_9BURK</name>
<accession>A0ABX6P673</accession>
<feature type="transmembrane region" description="Helical" evidence="10">
    <location>
        <begin position="292"/>
        <end position="319"/>
    </location>
</feature>
<evidence type="ECO:0000256" key="7">
    <source>
        <dbReference type="ARBA" id="ARBA00023136"/>
    </source>
</evidence>
<evidence type="ECO:0000313" key="11">
    <source>
        <dbReference type="EMBL" id="QJW85632.1"/>
    </source>
</evidence>
<dbReference type="EMBL" id="CP053418">
    <property type="protein sequence ID" value="QJW85632.1"/>
    <property type="molecule type" value="Genomic_DNA"/>
</dbReference>
<feature type="transmembrane region" description="Helical" evidence="10">
    <location>
        <begin position="148"/>
        <end position="166"/>
    </location>
</feature>
<keyword evidence="7 10" id="KW-0472">Membrane</keyword>
<dbReference type="PANTHER" id="PTHR43486">
    <property type="entry name" value="LIPID II FLIPPASE MURJ-RELATED"/>
    <property type="match status" value="1"/>
</dbReference>
<evidence type="ECO:0000256" key="1">
    <source>
        <dbReference type="ARBA" id="ARBA00004651"/>
    </source>
</evidence>
<dbReference type="InterPro" id="IPR004268">
    <property type="entry name" value="MurJ"/>
</dbReference>
<dbReference type="PANTHER" id="PTHR43486:SF1">
    <property type="entry name" value="LIPID II FLIPPASE MURJ-RELATED"/>
    <property type="match status" value="1"/>
</dbReference>
<evidence type="ECO:0000256" key="4">
    <source>
        <dbReference type="ARBA" id="ARBA00022960"/>
    </source>
</evidence>
<keyword evidence="5" id="KW-0573">Peptidoglycan synthesis</keyword>
<gene>
    <name evidence="11" type="ORF">HK414_27475</name>
</gene>
<keyword evidence="3 10" id="KW-0812">Transmembrane</keyword>
<evidence type="ECO:0000256" key="9">
    <source>
        <dbReference type="ARBA" id="ARBA00061532"/>
    </source>
</evidence>
<reference evidence="11 12" key="1">
    <citation type="submission" date="2020-05" db="EMBL/GenBank/DDBJ databases">
        <title>Ramlibacter rhizophilus sp. nov., isolated from rhizosphere soil of national flower Mugunghwa from South Korea.</title>
        <authorList>
            <person name="Zheng-Fei Y."/>
            <person name="Huan T."/>
        </authorList>
    </citation>
    <scope>NUCLEOTIDE SEQUENCE [LARGE SCALE GENOMIC DNA]</scope>
    <source>
        <strain evidence="11 12">H242</strain>
    </source>
</reference>
<evidence type="ECO:0000256" key="5">
    <source>
        <dbReference type="ARBA" id="ARBA00022984"/>
    </source>
</evidence>
<keyword evidence="12" id="KW-1185">Reference proteome</keyword>
<comment type="similarity">
    <text evidence="9">Belongs to the MurJ/MviN family.</text>
</comment>
<evidence type="ECO:0000256" key="3">
    <source>
        <dbReference type="ARBA" id="ARBA00022692"/>
    </source>
</evidence>
<evidence type="ECO:0000256" key="2">
    <source>
        <dbReference type="ARBA" id="ARBA00022475"/>
    </source>
</evidence>
<keyword evidence="6 10" id="KW-1133">Transmembrane helix</keyword>
<keyword evidence="2" id="KW-1003">Cell membrane</keyword>
<evidence type="ECO:0000256" key="10">
    <source>
        <dbReference type="SAM" id="Phobius"/>
    </source>
</evidence>
<protein>
    <recommendedName>
        <fullName evidence="13">Virulence factor MviN</fullName>
    </recommendedName>
</protein>
<evidence type="ECO:0000256" key="8">
    <source>
        <dbReference type="ARBA" id="ARBA00060041"/>
    </source>
</evidence>
<proteinExistence type="inferred from homology"/>
<keyword evidence="4" id="KW-0133">Cell shape</keyword>
<feature type="transmembrane region" description="Helical" evidence="10">
    <location>
        <begin position="339"/>
        <end position="358"/>
    </location>
</feature>
<comment type="function">
    <text evidence="8">Involved in peptidoglycan biosynthesis. Transports lipid-linked peptidoglycan precursors from the inner to the outer leaflet of the cytoplasmic membrane.</text>
</comment>
<organism evidence="11 12">
    <name type="scientific">Ramlibacter terrae</name>
    <dbReference type="NCBI Taxonomy" id="2732511"/>
    <lineage>
        <taxon>Bacteria</taxon>
        <taxon>Pseudomonadati</taxon>
        <taxon>Pseudomonadota</taxon>
        <taxon>Betaproteobacteria</taxon>
        <taxon>Burkholderiales</taxon>
        <taxon>Comamonadaceae</taxon>
        <taxon>Ramlibacter</taxon>
    </lineage>
</organism>
<evidence type="ECO:0000256" key="6">
    <source>
        <dbReference type="ARBA" id="ARBA00022989"/>
    </source>
</evidence>
<evidence type="ECO:0008006" key="13">
    <source>
        <dbReference type="Google" id="ProtNLM"/>
    </source>
</evidence>
<feature type="transmembrane region" description="Helical" evidence="10">
    <location>
        <begin position="35"/>
        <end position="58"/>
    </location>
</feature>
<feature type="transmembrane region" description="Helical" evidence="10">
    <location>
        <begin position="392"/>
        <end position="411"/>
    </location>
</feature>
<sequence length="418" mass="43155">MGAVAVFTAVASLARLGQDAAIAWRFGTGPAVDAYYFLLNLASWPVTVALSLLSLLIAPTEARLRASDADAARRFRGELLAWACVLALILGPAAWWVMHAVAGSKLAGFGPPAAAQAAAGAMWLAPMVSVGIVGALLSAWLVAAGRHVLALLEGLPPLVLLLLVLLVPGPVLFWGTSAGFAVQAPAMAWILRRAGELPGPRLGLHSEHWKGFSEAALLLLGAQALFALFPLIDSFFAARMEQGTVAALSYTNRLVLGLQGLAGLALQRSGLPLLSKLAVHSPDATRHAAHRWALAMGIVGTLLALVVAAAADLLVALVFERGSFNAADRAQCVTLLRYGMLQMPFFPAGTALVSALAATGARHALALVAVTNPAVKLAASAALVPLLGAPALMVATALMYAAATAVAWLALRRRLSAA</sequence>